<dbReference type="InterPro" id="IPR015797">
    <property type="entry name" value="NUDIX_hydrolase-like_dom_sf"/>
</dbReference>
<dbReference type="PRINTS" id="PR00502">
    <property type="entry name" value="NUDIXFAMILY"/>
</dbReference>
<dbReference type="EC" id="3.6.1.55" evidence="11"/>
<evidence type="ECO:0000256" key="1">
    <source>
        <dbReference type="ARBA" id="ARBA00001946"/>
    </source>
</evidence>
<evidence type="ECO:0000256" key="3">
    <source>
        <dbReference type="ARBA" id="ARBA00022457"/>
    </source>
</evidence>
<comment type="caution">
    <text evidence="13">The sequence shown here is derived from an EMBL/GenBank/DDBJ whole genome shotgun (WGS) entry which is preliminary data.</text>
</comment>
<accession>A0ABP5D4L6</accession>
<keyword evidence="9" id="KW-0234">DNA repair</keyword>
<proteinExistence type="inferred from homology"/>
<evidence type="ECO:0000256" key="5">
    <source>
        <dbReference type="ARBA" id="ARBA00022723"/>
    </source>
</evidence>
<dbReference type="InterPro" id="IPR020476">
    <property type="entry name" value="Nudix_hydrolase"/>
</dbReference>
<evidence type="ECO:0000256" key="4">
    <source>
        <dbReference type="ARBA" id="ARBA00022705"/>
    </source>
</evidence>
<dbReference type="PANTHER" id="PTHR47707">
    <property type="entry name" value="8-OXO-DGTP DIPHOSPHATASE"/>
    <property type="match status" value="1"/>
</dbReference>
<dbReference type="EMBL" id="BAAAQM010000018">
    <property type="protein sequence ID" value="GAA1972511.1"/>
    <property type="molecule type" value="Genomic_DNA"/>
</dbReference>
<comment type="similarity">
    <text evidence="2">Belongs to the Nudix hydrolase family.</text>
</comment>
<evidence type="ECO:0000256" key="10">
    <source>
        <dbReference type="ARBA" id="ARBA00035861"/>
    </source>
</evidence>
<comment type="cofactor">
    <cofactor evidence="1">
        <name>Mg(2+)</name>
        <dbReference type="ChEBI" id="CHEBI:18420"/>
    </cofactor>
</comment>
<sequence>MTTETSVIVVGAAVVRADTVLCARRSAPPRLAGKWEFPGGKVEPGETDSEAVVRECREELGVEVAVGARVGADARIDDRLVLRVYLARLLPDQPDPRPLEDHDLLSWVPRGNLLDLDWLTPDIPVVEELAATAW</sequence>
<dbReference type="PANTHER" id="PTHR47707:SF1">
    <property type="entry name" value="NUDIX HYDROLASE FAMILY PROTEIN"/>
    <property type="match status" value="1"/>
</dbReference>
<keyword evidence="8" id="KW-0460">Magnesium</keyword>
<dbReference type="SUPFAM" id="SSF55811">
    <property type="entry name" value="Nudix"/>
    <property type="match status" value="1"/>
</dbReference>
<keyword evidence="3" id="KW-0515">Mutator protein</keyword>
<dbReference type="PROSITE" id="PS51462">
    <property type="entry name" value="NUDIX"/>
    <property type="match status" value="1"/>
</dbReference>
<reference evidence="14" key="1">
    <citation type="journal article" date="2019" name="Int. J. Syst. Evol. Microbiol.">
        <title>The Global Catalogue of Microorganisms (GCM) 10K type strain sequencing project: providing services to taxonomists for standard genome sequencing and annotation.</title>
        <authorList>
            <consortium name="The Broad Institute Genomics Platform"/>
            <consortium name="The Broad Institute Genome Sequencing Center for Infectious Disease"/>
            <person name="Wu L."/>
            <person name="Ma J."/>
        </authorList>
    </citation>
    <scope>NUCLEOTIDE SEQUENCE [LARGE SCALE GENOMIC DNA]</scope>
    <source>
        <strain evidence="14">JCM 16013</strain>
    </source>
</reference>
<dbReference type="CDD" id="cd03425">
    <property type="entry name" value="NUDIX_MutT_NudA_like"/>
    <property type="match status" value="1"/>
</dbReference>
<dbReference type="Gene3D" id="3.90.79.10">
    <property type="entry name" value="Nucleoside Triphosphate Pyrophosphohydrolase"/>
    <property type="match status" value="1"/>
</dbReference>
<evidence type="ECO:0000256" key="7">
    <source>
        <dbReference type="ARBA" id="ARBA00022801"/>
    </source>
</evidence>
<organism evidence="13 14">
    <name type="scientific">Catenulispora subtropica</name>
    <dbReference type="NCBI Taxonomy" id="450798"/>
    <lineage>
        <taxon>Bacteria</taxon>
        <taxon>Bacillati</taxon>
        <taxon>Actinomycetota</taxon>
        <taxon>Actinomycetes</taxon>
        <taxon>Catenulisporales</taxon>
        <taxon>Catenulisporaceae</taxon>
        <taxon>Catenulispora</taxon>
    </lineage>
</organism>
<dbReference type="Pfam" id="PF00293">
    <property type="entry name" value="NUDIX"/>
    <property type="match status" value="1"/>
</dbReference>
<evidence type="ECO:0000256" key="8">
    <source>
        <dbReference type="ARBA" id="ARBA00022842"/>
    </source>
</evidence>
<dbReference type="InterPro" id="IPR000086">
    <property type="entry name" value="NUDIX_hydrolase_dom"/>
</dbReference>
<evidence type="ECO:0000313" key="13">
    <source>
        <dbReference type="EMBL" id="GAA1972511.1"/>
    </source>
</evidence>
<feature type="domain" description="Nudix hydrolase" evidence="12">
    <location>
        <begin position="5"/>
        <end position="130"/>
    </location>
</feature>
<keyword evidence="5" id="KW-0479">Metal-binding</keyword>
<evidence type="ECO:0000256" key="9">
    <source>
        <dbReference type="ARBA" id="ARBA00023204"/>
    </source>
</evidence>
<dbReference type="Proteomes" id="UP001499854">
    <property type="component" value="Unassembled WGS sequence"/>
</dbReference>
<evidence type="ECO:0000256" key="6">
    <source>
        <dbReference type="ARBA" id="ARBA00022763"/>
    </source>
</evidence>
<evidence type="ECO:0000259" key="12">
    <source>
        <dbReference type="PROSITE" id="PS51462"/>
    </source>
</evidence>
<evidence type="ECO:0000256" key="11">
    <source>
        <dbReference type="ARBA" id="ARBA00038905"/>
    </source>
</evidence>
<evidence type="ECO:0000313" key="14">
    <source>
        <dbReference type="Proteomes" id="UP001499854"/>
    </source>
</evidence>
<gene>
    <name evidence="13" type="ORF">GCM10009838_35170</name>
</gene>
<evidence type="ECO:0000256" key="2">
    <source>
        <dbReference type="ARBA" id="ARBA00005582"/>
    </source>
</evidence>
<dbReference type="InterPro" id="IPR047127">
    <property type="entry name" value="MutT-like"/>
</dbReference>
<name>A0ABP5D4L6_9ACTN</name>
<dbReference type="RefSeq" id="WP_344658110.1">
    <property type="nucleotide sequence ID" value="NZ_BAAAQM010000018.1"/>
</dbReference>
<comment type="catalytic activity">
    <reaction evidence="10">
        <text>8-oxo-dGTP + H2O = 8-oxo-dGMP + diphosphate + H(+)</text>
        <dbReference type="Rhea" id="RHEA:31575"/>
        <dbReference type="ChEBI" id="CHEBI:15377"/>
        <dbReference type="ChEBI" id="CHEBI:15378"/>
        <dbReference type="ChEBI" id="CHEBI:33019"/>
        <dbReference type="ChEBI" id="CHEBI:63224"/>
        <dbReference type="ChEBI" id="CHEBI:77896"/>
        <dbReference type="EC" id="3.6.1.55"/>
    </reaction>
</comment>
<keyword evidence="14" id="KW-1185">Reference proteome</keyword>
<keyword evidence="6" id="KW-0227">DNA damage</keyword>
<protein>
    <recommendedName>
        <fullName evidence="11">8-oxo-dGTP diphosphatase</fullName>
        <ecNumber evidence="11">3.6.1.55</ecNumber>
    </recommendedName>
</protein>
<keyword evidence="4" id="KW-0235">DNA replication</keyword>
<keyword evidence="7" id="KW-0378">Hydrolase</keyword>